<dbReference type="Proteomes" id="UP000184550">
    <property type="component" value="Unassembled WGS sequence"/>
</dbReference>
<gene>
    <name evidence="1" type="ORF">PL8927_730027</name>
</gene>
<comment type="caution">
    <text evidence="1">The sequence shown here is derived from an EMBL/GenBank/DDBJ whole genome shotgun (WGS) entry which is preliminary data.</text>
</comment>
<keyword evidence="2" id="KW-1185">Reference proteome</keyword>
<accession>A0A7Z9BSY3</accession>
<evidence type="ECO:0000313" key="1">
    <source>
        <dbReference type="EMBL" id="VXD22154.1"/>
    </source>
</evidence>
<dbReference type="AlphaFoldDB" id="A0A7Z9BSY3"/>
<sequence>MDLTLEGGMGQQTHASNLRHCLSSRCLQCNLIYLRRQDYLYKTQQSIFLPKQ</sequence>
<proteinExistence type="predicted"/>
<evidence type="ECO:0000313" key="2">
    <source>
        <dbReference type="Proteomes" id="UP000184550"/>
    </source>
</evidence>
<reference evidence="1" key="1">
    <citation type="submission" date="2019-10" db="EMBL/GenBank/DDBJ databases">
        <authorList>
            <consortium name="Genoscope - CEA"/>
            <person name="William W."/>
        </authorList>
    </citation>
    <scope>NUCLEOTIDE SEQUENCE [LARGE SCALE GENOMIC DNA]</scope>
    <source>
        <strain evidence="1">BBR_PRJEB10992</strain>
    </source>
</reference>
<dbReference type="EMBL" id="CZCU02000150">
    <property type="protein sequence ID" value="VXD22154.1"/>
    <property type="molecule type" value="Genomic_DNA"/>
</dbReference>
<name>A0A7Z9BSY3_9CYAN</name>
<organism evidence="1 2">
    <name type="scientific">Planktothrix serta PCC 8927</name>
    <dbReference type="NCBI Taxonomy" id="671068"/>
    <lineage>
        <taxon>Bacteria</taxon>
        <taxon>Bacillati</taxon>
        <taxon>Cyanobacteriota</taxon>
        <taxon>Cyanophyceae</taxon>
        <taxon>Oscillatoriophycideae</taxon>
        <taxon>Oscillatoriales</taxon>
        <taxon>Microcoleaceae</taxon>
        <taxon>Planktothrix</taxon>
    </lineage>
</organism>
<protein>
    <submittedName>
        <fullName evidence="1">Uncharacterized protein</fullName>
    </submittedName>
</protein>